<evidence type="ECO:0000259" key="4">
    <source>
        <dbReference type="PROSITE" id="PS50893"/>
    </source>
</evidence>
<dbReference type="Gene3D" id="3.40.50.300">
    <property type="entry name" value="P-loop containing nucleotide triphosphate hydrolases"/>
    <property type="match status" value="1"/>
</dbReference>
<evidence type="ECO:0000313" key="5">
    <source>
        <dbReference type="EMBL" id="RED89349.1"/>
    </source>
</evidence>
<proteinExistence type="predicted"/>
<organism evidence="5 6">
    <name type="scientific">Cohnella phaseoli</name>
    <dbReference type="NCBI Taxonomy" id="456490"/>
    <lineage>
        <taxon>Bacteria</taxon>
        <taxon>Bacillati</taxon>
        <taxon>Bacillota</taxon>
        <taxon>Bacilli</taxon>
        <taxon>Bacillales</taxon>
        <taxon>Paenibacillaceae</taxon>
        <taxon>Cohnella</taxon>
    </lineage>
</organism>
<dbReference type="InterPro" id="IPR003439">
    <property type="entry name" value="ABC_transporter-like_ATP-bd"/>
</dbReference>
<feature type="domain" description="ABC transporter" evidence="4">
    <location>
        <begin position="9"/>
        <end position="232"/>
    </location>
</feature>
<dbReference type="CDD" id="cd03230">
    <property type="entry name" value="ABC_DR_subfamily_A"/>
    <property type="match status" value="1"/>
</dbReference>
<evidence type="ECO:0000256" key="2">
    <source>
        <dbReference type="ARBA" id="ARBA00022741"/>
    </source>
</evidence>
<keyword evidence="3 5" id="KW-0067">ATP-binding</keyword>
<dbReference type="Proteomes" id="UP000256977">
    <property type="component" value="Unassembled WGS sequence"/>
</dbReference>
<dbReference type="EMBL" id="QRDZ01000001">
    <property type="protein sequence ID" value="RED89349.1"/>
    <property type="molecule type" value="Genomic_DNA"/>
</dbReference>
<comment type="caution">
    <text evidence="5">The sequence shown here is derived from an EMBL/GenBank/DDBJ whole genome shotgun (WGS) entry which is preliminary data.</text>
</comment>
<dbReference type="RefSeq" id="WP_181917425.1">
    <property type="nucleotide sequence ID" value="NZ_QRDZ01000001.1"/>
</dbReference>
<dbReference type="PANTHER" id="PTHR42939">
    <property type="entry name" value="ABC TRANSPORTER ATP-BINDING PROTEIN ALBC-RELATED"/>
    <property type="match status" value="1"/>
</dbReference>
<reference evidence="5 6" key="1">
    <citation type="submission" date="2018-07" db="EMBL/GenBank/DDBJ databases">
        <title>Genomic Encyclopedia of Type Strains, Phase III (KMG-III): the genomes of soil and plant-associated and newly described type strains.</title>
        <authorList>
            <person name="Whitman W."/>
        </authorList>
    </citation>
    <scope>NUCLEOTIDE SEQUENCE [LARGE SCALE GENOMIC DNA]</scope>
    <source>
        <strain evidence="5 6">CECT 7287</strain>
    </source>
</reference>
<dbReference type="AlphaFoldDB" id="A0A3D9KT45"/>
<dbReference type="GO" id="GO:0016887">
    <property type="term" value="F:ATP hydrolysis activity"/>
    <property type="evidence" value="ECO:0007669"/>
    <property type="project" value="InterPro"/>
</dbReference>
<dbReference type="PANTHER" id="PTHR42939:SF1">
    <property type="entry name" value="ABC TRANSPORTER ATP-BINDING PROTEIN ALBC-RELATED"/>
    <property type="match status" value="1"/>
</dbReference>
<sequence>MNVTANMAIRADRLSKSYGKKLAIECLSMTVPEHSITAVLGPNGAGKSTLMRMIAGQAAPDEGILTVLGRTPDREAGRRVAYLPDRARWYPHHTVEQAAEWFGKLQEGFDRERAWELFDSFGLEAEMKVSGMSRGQEARLMLALCLARDVPLLVLDEPFSGIDMISREKIVGALIDSFAERMQTVLISTHEIAETESLFDRAIFMDRGTVVLEGEAERLRAERGSLQQVYRQLFG</sequence>
<gene>
    <name evidence="5" type="ORF">DFP98_101325</name>
</gene>
<dbReference type="InterPro" id="IPR003593">
    <property type="entry name" value="AAA+_ATPase"/>
</dbReference>
<evidence type="ECO:0000256" key="3">
    <source>
        <dbReference type="ARBA" id="ARBA00022840"/>
    </source>
</evidence>
<dbReference type="GO" id="GO:0005524">
    <property type="term" value="F:ATP binding"/>
    <property type="evidence" value="ECO:0007669"/>
    <property type="project" value="UniProtKB-KW"/>
</dbReference>
<dbReference type="InterPro" id="IPR051782">
    <property type="entry name" value="ABC_Transporter_VariousFunc"/>
</dbReference>
<keyword evidence="1" id="KW-0813">Transport</keyword>
<dbReference type="PROSITE" id="PS50893">
    <property type="entry name" value="ABC_TRANSPORTER_2"/>
    <property type="match status" value="1"/>
</dbReference>
<dbReference type="SMART" id="SM00382">
    <property type="entry name" value="AAA"/>
    <property type="match status" value="1"/>
</dbReference>
<protein>
    <submittedName>
        <fullName evidence="5">ABC-2 type transport system ATP-binding protein</fullName>
    </submittedName>
</protein>
<dbReference type="InterPro" id="IPR027417">
    <property type="entry name" value="P-loop_NTPase"/>
</dbReference>
<dbReference type="SUPFAM" id="SSF52540">
    <property type="entry name" value="P-loop containing nucleoside triphosphate hydrolases"/>
    <property type="match status" value="1"/>
</dbReference>
<dbReference type="Pfam" id="PF00005">
    <property type="entry name" value="ABC_tran"/>
    <property type="match status" value="1"/>
</dbReference>
<name>A0A3D9KT45_9BACL</name>
<evidence type="ECO:0000256" key="1">
    <source>
        <dbReference type="ARBA" id="ARBA00022448"/>
    </source>
</evidence>
<keyword evidence="2" id="KW-0547">Nucleotide-binding</keyword>
<evidence type="ECO:0000313" key="6">
    <source>
        <dbReference type="Proteomes" id="UP000256977"/>
    </source>
</evidence>
<accession>A0A3D9KT45</accession>
<keyword evidence="6" id="KW-1185">Reference proteome</keyword>